<proteinExistence type="predicted"/>
<dbReference type="GO" id="GO:0016812">
    <property type="term" value="F:hydrolase activity, acting on carbon-nitrogen (but not peptide) bonds, in cyclic amides"/>
    <property type="evidence" value="ECO:0007669"/>
    <property type="project" value="TreeGrafter"/>
</dbReference>
<sequence length="636" mass="70602">MTQRWDRLITGGLVIDGSGAAPVREDVAIAGGRIAARGADLDRSLAGEVIDASGCWVIPGLLDIHTHLDLEVEFDPVLKEAVRHGTTTVLMSNCSLGLAYGNQRRNGEDPLVDCFARVENMPKPVLRAAADKATWTSSAGYYEHLDELPLGCNVVPMIPHSMLRAEVMGLKGSVTRDATDEDLRAMEALLEQAMGEGYVGFSTDALPFHFLSEDPNRKTKIPSQFGSYAEMKRLTAILRRHDRLWQATPPKDNPLAVFRNFLLTSGRLHGKPLKVTAVAALDVASNRSLKRLALLLTAIFNSKAVDGRFRFQALAAPFKVYWDGPVNPLAEEIPALRELNELDLEDRDGRQRLIADPGFRARFSKMWMTGKSGFGLDRLKRLLKAETLAFDRDFDQMVFEAGGPVVWRGETFREVHERFRLWREEPDAARGEEEAEAFAALGEEAVTEPGFMLALLARYDLSLRWWTVSANRDPQVIRALLNHPQILPGFNDSGAHITNMAFYDGNLRALKLAQEEGMARVASQVRRLTREPAEFIGVEAGTMEVGDRADIAIVDPQALADYDSDANAQFVWREDYGHEQRVNRSDGVVRATIVSGEPVWTGEGFSARAGRRRIGRALRHRDWQGPHGEAMAVAAQ</sequence>
<dbReference type="SUPFAM" id="SSF51556">
    <property type="entry name" value="Metallo-dependent hydrolases"/>
    <property type="match status" value="1"/>
</dbReference>
<dbReference type="Gene3D" id="3.20.20.140">
    <property type="entry name" value="Metal-dependent hydrolases"/>
    <property type="match status" value="1"/>
</dbReference>
<dbReference type="PANTHER" id="PTHR11647">
    <property type="entry name" value="HYDRANTOINASE/DIHYDROPYRIMIDINASE FAMILY MEMBER"/>
    <property type="match status" value="1"/>
</dbReference>
<protein>
    <submittedName>
        <fullName evidence="2">N-acyl-D-glutamate deacylase</fullName>
    </submittedName>
</protein>
<dbReference type="GO" id="GO:0005829">
    <property type="term" value="C:cytosol"/>
    <property type="evidence" value="ECO:0007669"/>
    <property type="project" value="TreeGrafter"/>
</dbReference>
<dbReference type="InterPro" id="IPR011059">
    <property type="entry name" value="Metal-dep_hydrolase_composite"/>
</dbReference>
<dbReference type="SUPFAM" id="SSF51338">
    <property type="entry name" value="Composite domain of metallo-dependent hydrolases"/>
    <property type="match status" value="1"/>
</dbReference>
<dbReference type="EMBL" id="SRXW01000001">
    <property type="protein sequence ID" value="TGY89612.1"/>
    <property type="molecule type" value="Genomic_DNA"/>
</dbReference>
<dbReference type="AlphaFoldDB" id="A0A4S2H306"/>
<organism evidence="2 3">
    <name type="scientific">Marinicauda algicola</name>
    <dbReference type="NCBI Taxonomy" id="2029849"/>
    <lineage>
        <taxon>Bacteria</taxon>
        <taxon>Pseudomonadati</taxon>
        <taxon>Pseudomonadota</taxon>
        <taxon>Alphaproteobacteria</taxon>
        <taxon>Maricaulales</taxon>
        <taxon>Maricaulaceae</taxon>
        <taxon>Marinicauda</taxon>
    </lineage>
</organism>
<gene>
    <name evidence="2" type="ORF">E5163_00245</name>
</gene>
<dbReference type="PANTHER" id="PTHR11647:SF1">
    <property type="entry name" value="COLLAPSIN RESPONSE MEDIATOR PROTEIN"/>
    <property type="match status" value="1"/>
</dbReference>
<name>A0A4S2H306_9PROT</name>
<evidence type="ECO:0000313" key="2">
    <source>
        <dbReference type="EMBL" id="TGY89612.1"/>
    </source>
</evidence>
<dbReference type="OrthoDB" id="9815027at2"/>
<feature type="domain" description="Amidohydrolase 3" evidence="1">
    <location>
        <begin position="432"/>
        <end position="599"/>
    </location>
</feature>
<dbReference type="InterPro" id="IPR032466">
    <property type="entry name" value="Metal_Hydrolase"/>
</dbReference>
<dbReference type="Proteomes" id="UP000308054">
    <property type="component" value="Unassembled WGS sequence"/>
</dbReference>
<feature type="domain" description="Amidohydrolase 3" evidence="1">
    <location>
        <begin position="48"/>
        <end position="213"/>
    </location>
</feature>
<keyword evidence="3" id="KW-1185">Reference proteome</keyword>
<dbReference type="Gene3D" id="2.30.40.10">
    <property type="entry name" value="Urease, subunit C, domain 1"/>
    <property type="match status" value="1"/>
</dbReference>
<comment type="caution">
    <text evidence="2">The sequence shown here is derived from an EMBL/GenBank/DDBJ whole genome shotgun (WGS) entry which is preliminary data.</text>
</comment>
<evidence type="ECO:0000259" key="1">
    <source>
        <dbReference type="Pfam" id="PF07969"/>
    </source>
</evidence>
<dbReference type="Pfam" id="PF07969">
    <property type="entry name" value="Amidohydro_3"/>
    <property type="match status" value="2"/>
</dbReference>
<evidence type="ECO:0000313" key="3">
    <source>
        <dbReference type="Proteomes" id="UP000308054"/>
    </source>
</evidence>
<reference evidence="2 3" key="1">
    <citation type="journal article" date="2017" name="Int. J. Syst. Evol. Microbiol.">
        <title>Marinicauda algicola sp. nov., isolated from a marine red alga Rhodosorus marinus.</title>
        <authorList>
            <person name="Jeong S.E."/>
            <person name="Jeon S.H."/>
            <person name="Chun B.H."/>
            <person name="Kim D.W."/>
            <person name="Jeon C.O."/>
        </authorList>
    </citation>
    <scope>NUCLEOTIDE SEQUENCE [LARGE SCALE GENOMIC DNA]</scope>
    <source>
        <strain evidence="2 3">JCM 31718</strain>
    </source>
</reference>
<dbReference type="RefSeq" id="WP_135994111.1">
    <property type="nucleotide sequence ID" value="NZ_CP071057.1"/>
</dbReference>
<accession>A0A4S2H306</accession>
<dbReference type="InterPro" id="IPR050378">
    <property type="entry name" value="Metallo-dep_Hydrolases_sf"/>
</dbReference>
<dbReference type="InterPro" id="IPR013108">
    <property type="entry name" value="Amidohydro_3"/>
</dbReference>